<feature type="signal peptide" evidence="2">
    <location>
        <begin position="1"/>
        <end position="27"/>
    </location>
</feature>
<evidence type="ECO:0008006" key="5">
    <source>
        <dbReference type="Google" id="ProtNLM"/>
    </source>
</evidence>
<evidence type="ECO:0000313" key="3">
    <source>
        <dbReference type="EMBL" id="GGX83649.1"/>
    </source>
</evidence>
<evidence type="ECO:0000256" key="2">
    <source>
        <dbReference type="SAM" id="SignalP"/>
    </source>
</evidence>
<organism evidence="3 4">
    <name type="scientific">Litchfieldella qijiaojingensis</name>
    <dbReference type="NCBI Taxonomy" id="980347"/>
    <lineage>
        <taxon>Bacteria</taxon>
        <taxon>Pseudomonadati</taxon>
        <taxon>Pseudomonadota</taxon>
        <taxon>Gammaproteobacteria</taxon>
        <taxon>Oceanospirillales</taxon>
        <taxon>Halomonadaceae</taxon>
        <taxon>Litchfieldella</taxon>
    </lineage>
</organism>
<protein>
    <recommendedName>
        <fullName evidence="5">Transporter</fullName>
    </recommendedName>
</protein>
<keyword evidence="4" id="KW-1185">Reference proteome</keyword>
<evidence type="ECO:0000256" key="1">
    <source>
        <dbReference type="SAM" id="MobiDB-lite"/>
    </source>
</evidence>
<feature type="region of interest" description="Disordered" evidence="1">
    <location>
        <begin position="32"/>
        <end position="56"/>
    </location>
</feature>
<feature type="compositionally biased region" description="Low complexity" evidence="1">
    <location>
        <begin position="40"/>
        <end position="53"/>
    </location>
</feature>
<name>A0ABQ2YGU1_9GAMM</name>
<accession>A0ABQ2YGU1</accession>
<dbReference type="Proteomes" id="UP000653056">
    <property type="component" value="Unassembled WGS sequence"/>
</dbReference>
<reference evidence="4" key="1">
    <citation type="journal article" date="2019" name="Int. J. Syst. Evol. Microbiol.">
        <title>The Global Catalogue of Microorganisms (GCM) 10K type strain sequencing project: providing services to taxonomists for standard genome sequencing and annotation.</title>
        <authorList>
            <consortium name="The Broad Institute Genomics Platform"/>
            <consortium name="The Broad Institute Genome Sequencing Center for Infectious Disease"/>
            <person name="Wu L."/>
            <person name="Ma J."/>
        </authorList>
    </citation>
    <scope>NUCLEOTIDE SEQUENCE [LARGE SCALE GENOMIC DNA]</scope>
    <source>
        <strain evidence="4">KCTC 22228</strain>
    </source>
</reference>
<sequence>MIMKHTRHIAVYATSIFFLTFSGSLLAQTEETNDDATASGVQAQQGPVGQAPPEQDVQPEVQTISDIGGVLTPRGRLVLEPSLQYSHASVNRLTFRGVEILSTLLIGVFEAEDADRDVWTAALTGRLGVTDRLELELKVPYVYRDDTLFATVATTEGQSEFDIDRDLSGDGLGDIEVAAHYQINSGRGGWPYFIANLRYKSATGDGPFDIRRDADGIEQELATGSGFHSIEPSITMLYPSDPAVYFANLGYLFHLEDNVDQQITNDIRVGDVDPGDAVRISFGMAYSINQRSSFTLGFKNDFIGKTKTQFIDSDTGNTTTVRSRSLNIGSLLLGWSYQVNQNTSVNLSLELGVTDDAPDTLLTFRMPFGMGMY</sequence>
<gene>
    <name evidence="3" type="ORF">GCM10007160_08610</name>
</gene>
<proteinExistence type="predicted"/>
<evidence type="ECO:0000313" key="4">
    <source>
        <dbReference type="Proteomes" id="UP000653056"/>
    </source>
</evidence>
<dbReference type="EMBL" id="BMXS01000003">
    <property type="protein sequence ID" value="GGX83649.1"/>
    <property type="molecule type" value="Genomic_DNA"/>
</dbReference>
<feature type="chain" id="PRO_5046572509" description="Transporter" evidence="2">
    <location>
        <begin position="28"/>
        <end position="373"/>
    </location>
</feature>
<comment type="caution">
    <text evidence="3">The sequence shown here is derived from an EMBL/GenBank/DDBJ whole genome shotgun (WGS) entry which is preliminary data.</text>
</comment>
<keyword evidence="2" id="KW-0732">Signal</keyword>